<dbReference type="PANTHER" id="PTHR37299">
    <property type="entry name" value="TRANSCRIPTIONAL REGULATOR-RELATED"/>
    <property type="match status" value="1"/>
</dbReference>
<dbReference type="InterPro" id="IPR046947">
    <property type="entry name" value="LytR-like"/>
</dbReference>
<evidence type="ECO:0000313" key="10">
    <source>
        <dbReference type="EMBL" id="MCC2211831.1"/>
    </source>
</evidence>
<evidence type="ECO:0000313" key="11">
    <source>
        <dbReference type="Proteomes" id="UP001198242"/>
    </source>
</evidence>
<evidence type="ECO:0000256" key="3">
    <source>
        <dbReference type="ARBA" id="ARBA00023012"/>
    </source>
</evidence>
<evidence type="ECO:0000256" key="2">
    <source>
        <dbReference type="ARBA" id="ARBA00022490"/>
    </source>
</evidence>
<keyword evidence="4" id="KW-0010">Activator</keyword>
<reference evidence="10 11" key="1">
    <citation type="submission" date="2021-10" db="EMBL/GenBank/DDBJ databases">
        <title>Anaerobic single-cell dispensing facilitates the cultivation of human gut bacteria.</title>
        <authorList>
            <person name="Afrizal A."/>
        </authorList>
    </citation>
    <scope>NUCLEOTIDE SEQUENCE [LARGE SCALE GENOMIC DNA]</scope>
    <source>
        <strain evidence="10 11">CLA-AA-H232</strain>
    </source>
</reference>
<keyword evidence="10" id="KW-0238">DNA-binding</keyword>
<dbReference type="Gene3D" id="2.40.50.1020">
    <property type="entry name" value="LytTr DNA-binding domain"/>
    <property type="match status" value="1"/>
</dbReference>
<dbReference type="Pfam" id="PF00072">
    <property type="entry name" value="Response_reg"/>
    <property type="match status" value="1"/>
</dbReference>
<proteinExistence type="predicted"/>
<dbReference type="Pfam" id="PF04397">
    <property type="entry name" value="LytTR"/>
    <property type="match status" value="1"/>
</dbReference>
<dbReference type="EMBL" id="JAJEQM010000029">
    <property type="protein sequence ID" value="MCC2211831.1"/>
    <property type="molecule type" value="Genomic_DNA"/>
</dbReference>
<keyword evidence="2" id="KW-0963">Cytoplasm</keyword>
<feature type="domain" description="HTH LytTR-type" evidence="9">
    <location>
        <begin position="140"/>
        <end position="229"/>
    </location>
</feature>
<evidence type="ECO:0000256" key="4">
    <source>
        <dbReference type="ARBA" id="ARBA00023159"/>
    </source>
</evidence>
<comment type="function">
    <text evidence="6">Required for high-level post-exponential phase expression of a series of secreted proteins.</text>
</comment>
<dbReference type="InterPro" id="IPR011006">
    <property type="entry name" value="CheY-like_superfamily"/>
</dbReference>
<gene>
    <name evidence="10" type="ORF">LKE05_13680</name>
</gene>
<evidence type="ECO:0000256" key="6">
    <source>
        <dbReference type="ARBA" id="ARBA00037164"/>
    </source>
</evidence>
<dbReference type="RefSeq" id="WP_295573141.1">
    <property type="nucleotide sequence ID" value="NZ_JAJEQM010000029.1"/>
</dbReference>
<keyword evidence="11" id="KW-1185">Reference proteome</keyword>
<sequence length="253" mass="29658">MNIVICEDSISDRHKLEKVITKVLIKNNLNSEIILSTNNSADVLNYANKNNQITLYFLDINLHEKFISGIDIANVVRETDEISPIVLITNYSDKLSLTFEYKLKIFDYISKYDISNYEKRITDCILITEQRQRNGYINCLNIQNYSTNFSIEYKNIYFIDTVSGHHKLKIHTDSYVVEFYGKLKDILYRLNTDFFQCHKSIIINRTKIIGVDKREKSIILSNGYKCPYSLKFFHPNTLIDKNTSICYNNLNKI</sequence>
<dbReference type="Proteomes" id="UP001198242">
    <property type="component" value="Unassembled WGS sequence"/>
</dbReference>
<protein>
    <recommendedName>
        <fullName evidence="1">Stage 0 sporulation protein A homolog</fullName>
    </recommendedName>
</protein>
<dbReference type="GO" id="GO:0000156">
    <property type="term" value="F:phosphorelay response regulator activity"/>
    <property type="evidence" value="ECO:0007669"/>
    <property type="project" value="InterPro"/>
</dbReference>
<evidence type="ECO:0000259" key="9">
    <source>
        <dbReference type="PROSITE" id="PS50930"/>
    </source>
</evidence>
<evidence type="ECO:0000256" key="7">
    <source>
        <dbReference type="PROSITE-ProRule" id="PRU00169"/>
    </source>
</evidence>
<dbReference type="PROSITE" id="PS50110">
    <property type="entry name" value="RESPONSE_REGULATORY"/>
    <property type="match status" value="1"/>
</dbReference>
<dbReference type="SMART" id="SM00850">
    <property type="entry name" value="LytTR"/>
    <property type="match status" value="1"/>
</dbReference>
<dbReference type="InterPro" id="IPR001789">
    <property type="entry name" value="Sig_transdc_resp-reg_receiver"/>
</dbReference>
<evidence type="ECO:0000256" key="1">
    <source>
        <dbReference type="ARBA" id="ARBA00018672"/>
    </source>
</evidence>
<dbReference type="GO" id="GO:0003677">
    <property type="term" value="F:DNA binding"/>
    <property type="evidence" value="ECO:0007669"/>
    <property type="project" value="UniProtKB-KW"/>
</dbReference>
<comment type="caution">
    <text evidence="10">The sequence shown here is derived from an EMBL/GenBank/DDBJ whole genome shotgun (WGS) entry which is preliminary data.</text>
</comment>
<dbReference type="InterPro" id="IPR007492">
    <property type="entry name" value="LytTR_DNA-bd_dom"/>
</dbReference>
<dbReference type="SMART" id="SM00448">
    <property type="entry name" value="REC"/>
    <property type="match status" value="1"/>
</dbReference>
<keyword evidence="7" id="KW-0597">Phosphoprotein</keyword>
<dbReference type="AlphaFoldDB" id="A0AAE3E0I3"/>
<dbReference type="PANTHER" id="PTHR37299:SF3">
    <property type="entry name" value="STAGE 0 SPORULATION PROTEIN A HOMOLOG"/>
    <property type="match status" value="1"/>
</dbReference>
<name>A0AAE3E0I3_9FIRM</name>
<dbReference type="PROSITE" id="PS50930">
    <property type="entry name" value="HTH_LYTTR"/>
    <property type="match status" value="1"/>
</dbReference>
<comment type="function">
    <text evidence="5">May play the central regulatory role in sporulation. It may be an element of the effector pathway responsible for the activation of sporulation genes in response to nutritional stress. Spo0A may act in concert with spo0H (a sigma factor) to control the expression of some genes that are critical to the sporulation process.</text>
</comment>
<accession>A0AAE3E0I3</accession>
<evidence type="ECO:0000256" key="5">
    <source>
        <dbReference type="ARBA" id="ARBA00024867"/>
    </source>
</evidence>
<evidence type="ECO:0000259" key="8">
    <source>
        <dbReference type="PROSITE" id="PS50110"/>
    </source>
</evidence>
<keyword evidence="3" id="KW-0902">Two-component regulatory system</keyword>
<organism evidence="10 11">
    <name type="scientific">Hominilimicola fabiformis</name>
    <dbReference type="NCBI Taxonomy" id="2885356"/>
    <lineage>
        <taxon>Bacteria</taxon>
        <taxon>Bacillati</taxon>
        <taxon>Bacillota</taxon>
        <taxon>Clostridia</taxon>
        <taxon>Eubacteriales</taxon>
        <taxon>Oscillospiraceae</taxon>
        <taxon>Hominilimicola</taxon>
    </lineage>
</organism>
<feature type="modified residue" description="4-aspartylphosphate" evidence="7">
    <location>
        <position position="59"/>
    </location>
</feature>
<dbReference type="SUPFAM" id="SSF52172">
    <property type="entry name" value="CheY-like"/>
    <property type="match status" value="1"/>
</dbReference>
<dbReference type="Gene3D" id="3.40.50.2300">
    <property type="match status" value="1"/>
</dbReference>
<feature type="domain" description="Response regulatory" evidence="8">
    <location>
        <begin position="2"/>
        <end position="126"/>
    </location>
</feature>